<dbReference type="Proteomes" id="UP001305779">
    <property type="component" value="Unassembled WGS sequence"/>
</dbReference>
<dbReference type="EMBL" id="JAXOVC010000014">
    <property type="protein sequence ID" value="KAK4494226.1"/>
    <property type="molecule type" value="Genomic_DNA"/>
</dbReference>
<evidence type="ECO:0000313" key="2">
    <source>
        <dbReference type="EMBL" id="KAK4494226.1"/>
    </source>
</evidence>
<keyword evidence="3" id="KW-1185">Reference proteome</keyword>
<dbReference type="InterPro" id="IPR056009">
    <property type="entry name" value="DUF7587"/>
</dbReference>
<gene>
    <name evidence="2" type="ORF">PRZ48_014524</name>
</gene>
<sequence>MFLKLSCSHKQRLPGSDKPNHHPAALHFHFNMTVYAFTAPPKPRYFWRVTDSTSLTRVNAKNDFDTGAQLWGHWSYWTSIVNTSNLDAQIDWSHRFTPTTADGDGNDPPLFVSVTDDVSWAYDEFDRRFRRRREEVRIHVIDTATFEWDLAFLECGARLPVLRDLESGCTVFSSRDASKALDWHNRYRNSREWFAIKFVPSKMILPDVWGNE</sequence>
<evidence type="ECO:0000259" key="1">
    <source>
        <dbReference type="Pfam" id="PF24494"/>
    </source>
</evidence>
<proteinExistence type="predicted"/>
<reference evidence="2 3" key="1">
    <citation type="journal article" date="2023" name="G3 (Bethesda)">
        <title>A chromosome-level genome assembly of Zasmidium syzygii isolated from banana leaves.</title>
        <authorList>
            <person name="van Westerhoven A.C."/>
            <person name="Mehrabi R."/>
            <person name="Talebi R."/>
            <person name="Steentjes M.B.F."/>
            <person name="Corcolon B."/>
            <person name="Chong P.A."/>
            <person name="Kema G.H.J."/>
            <person name="Seidl M.F."/>
        </authorList>
    </citation>
    <scope>NUCLEOTIDE SEQUENCE [LARGE SCALE GENOMIC DNA]</scope>
    <source>
        <strain evidence="2 3">P124</strain>
    </source>
</reference>
<dbReference type="Pfam" id="PF24494">
    <property type="entry name" value="DUF7587"/>
    <property type="match status" value="1"/>
</dbReference>
<comment type="caution">
    <text evidence="2">The sequence shown here is derived from an EMBL/GenBank/DDBJ whole genome shotgun (WGS) entry which is preliminary data.</text>
</comment>
<accession>A0ABR0DYZ5</accession>
<protein>
    <recommendedName>
        <fullName evidence="1">DUF7587 domain-containing protein</fullName>
    </recommendedName>
</protein>
<feature type="domain" description="DUF7587" evidence="1">
    <location>
        <begin position="42"/>
        <end position="205"/>
    </location>
</feature>
<name>A0ABR0DYZ5_ZASCE</name>
<evidence type="ECO:0000313" key="3">
    <source>
        <dbReference type="Proteomes" id="UP001305779"/>
    </source>
</evidence>
<organism evidence="2 3">
    <name type="scientific">Zasmidium cellare</name>
    <name type="common">Wine cellar mold</name>
    <name type="synonym">Racodium cellare</name>
    <dbReference type="NCBI Taxonomy" id="395010"/>
    <lineage>
        <taxon>Eukaryota</taxon>
        <taxon>Fungi</taxon>
        <taxon>Dikarya</taxon>
        <taxon>Ascomycota</taxon>
        <taxon>Pezizomycotina</taxon>
        <taxon>Dothideomycetes</taxon>
        <taxon>Dothideomycetidae</taxon>
        <taxon>Mycosphaerellales</taxon>
        <taxon>Mycosphaerellaceae</taxon>
        <taxon>Zasmidium</taxon>
    </lineage>
</organism>